<dbReference type="Pfam" id="PF23222">
    <property type="entry name" value="RRM_PARP14_1"/>
    <property type="match status" value="1"/>
</dbReference>
<organism evidence="2 3">
    <name type="scientific">Monopterus albus</name>
    <name type="common">Swamp eel</name>
    <dbReference type="NCBI Taxonomy" id="43700"/>
    <lineage>
        <taxon>Eukaryota</taxon>
        <taxon>Metazoa</taxon>
        <taxon>Chordata</taxon>
        <taxon>Craniata</taxon>
        <taxon>Vertebrata</taxon>
        <taxon>Euteleostomi</taxon>
        <taxon>Actinopterygii</taxon>
        <taxon>Neopterygii</taxon>
        <taxon>Teleostei</taxon>
        <taxon>Neoteleostei</taxon>
        <taxon>Acanthomorphata</taxon>
        <taxon>Anabantaria</taxon>
        <taxon>Synbranchiformes</taxon>
        <taxon>Synbranchidae</taxon>
        <taxon>Monopterus</taxon>
    </lineage>
</organism>
<reference evidence="2" key="2">
    <citation type="submission" date="2025-09" db="UniProtKB">
        <authorList>
            <consortium name="Ensembl"/>
        </authorList>
    </citation>
    <scope>IDENTIFICATION</scope>
</reference>
<accession>A0A3Q3KRL1</accession>
<feature type="domain" description="PAR14-like first RRM" evidence="1">
    <location>
        <begin position="9"/>
        <end position="58"/>
    </location>
</feature>
<dbReference type="InterPro" id="IPR057051">
    <property type="entry name" value="PARP14_RPM_1"/>
</dbReference>
<name>A0A3Q3KRL1_MONAL</name>
<reference evidence="2" key="1">
    <citation type="submission" date="2025-08" db="UniProtKB">
        <authorList>
            <consortium name="Ensembl"/>
        </authorList>
    </citation>
    <scope>IDENTIFICATION</scope>
</reference>
<dbReference type="Proteomes" id="UP000261600">
    <property type="component" value="Unplaced"/>
</dbReference>
<evidence type="ECO:0000313" key="3">
    <source>
        <dbReference type="Proteomes" id="UP000261600"/>
    </source>
</evidence>
<dbReference type="STRING" id="43700.ENSMALP00000032881"/>
<dbReference type="Ensembl" id="ENSMALT00000033443.1">
    <property type="protein sequence ID" value="ENSMALP00000032881.1"/>
    <property type="gene ID" value="ENSMALG00000022617.1"/>
</dbReference>
<keyword evidence="3" id="KW-1185">Reference proteome</keyword>
<sequence>MAGEYSYPLLVELEKTNITKIKIKLVKYFQSKKSNGGDCEVDYENGSGTAVLRFRTEEGEFGPITDKTKVALPSLSDLYLSSSRYCALCSDVMSGSFYTTYMFIMYEVLPGLGLYEPPVMALTFTFCSS</sequence>
<protein>
    <recommendedName>
        <fullName evidence="1">PAR14-like first RRM domain-containing protein</fullName>
    </recommendedName>
</protein>
<dbReference type="AlphaFoldDB" id="A0A3Q3KRL1"/>
<proteinExistence type="predicted"/>
<evidence type="ECO:0000313" key="2">
    <source>
        <dbReference type="Ensembl" id="ENSMALP00000032881.1"/>
    </source>
</evidence>
<evidence type="ECO:0000259" key="1">
    <source>
        <dbReference type="Pfam" id="PF23222"/>
    </source>
</evidence>